<dbReference type="AlphaFoldDB" id="A0A1N7NWH0"/>
<dbReference type="InterPro" id="IPR036812">
    <property type="entry name" value="NAD(P)_OxRdtase_dom_sf"/>
</dbReference>
<dbReference type="Proteomes" id="UP000186795">
    <property type="component" value="Unassembled WGS sequence"/>
</dbReference>
<evidence type="ECO:0000313" key="9">
    <source>
        <dbReference type="Proteomes" id="UP000186795"/>
    </source>
</evidence>
<dbReference type="PANTHER" id="PTHR43827:SF3">
    <property type="entry name" value="NADP-DEPENDENT OXIDOREDUCTASE DOMAIN-CONTAINING PROTEIN"/>
    <property type="match status" value="1"/>
</dbReference>
<evidence type="ECO:0000256" key="4">
    <source>
        <dbReference type="PIRSR" id="PIRSR000097-1"/>
    </source>
</evidence>
<keyword evidence="2" id="KW-0521">NADP</keyword>
<evidence type="ECO:0000256" key="1">
    <source>
        <dbReference type="ARBA" id="ARBA00007905"/>
    </source>
</evidence>
<reference evidence="9" key="1">
    <citation type="submission" date="2017-01" db="EMBL/GenBank/DDBJ databases">
        <authorList>
            <person name="Varghese N."/>
            <person name="Submissions S."/>
        </authorList>
    </citation>
    <scope>NUCLEOTIDE SEQUENCE [LARGE SCALE GENOMIC DNA]</scope>
    <source>
        <strain evidence="9">DSM 45196</strain>
    </source>
</reference>
<evidence type="ECO:0000256" key="2">
    <source>
        <dbReference type="ARBA" id="ARBA00022857"/>
    </source>
</evidence>
<dbReference type="Pfam" id="PF00248">
    <property type="entry name" value="Aldo_ket_red"/>
    <property type="match status" value="1"/>
</dbReference>
<evidence type="ECO:0000256" key="3">
    <source>
        <dbReference type="ARBA" id="ARBA00023002"/>
    </source>
</evidence>
<dbReference type="SUPFAM" id="SSF51430">
    <property type="entry name" value="NAD(P)-linked oxidoreductase"/>
    <property type="match status" value="1"/>
</dbReference>
<keyword evidence="9" id="KW-1185">Reference proteome</keyword>
<dbReference type="PROSITE" id="PS00063">
    <property type="entry name" value="ALDOKETO_REDUCTASE_3"/>
    <property type="match status" value="1"/>
</dbReference>
<organism evidence="8 9">
    <name type="scientific">Kroppenstedtia eburnea</name>
    <dbReference type="NCBI Taxonomy" id="714067"/>
    <lineage>
        <taxon>Bacteria</taxon>
        <taxon>Bacillati</taxon>
        <taxon>Bacillota</taxon>
        <taxon>Bacilli</taxon>
        <taxon>Bacillales</taxon>
        <taxon>Thermoactinomycetaceae</taxon>
        <taxon>Kroppenstedtia</taxon>
    </lineage>
</organism>
<feature type="active site" description="Proton donor" evidence="4">
    <location>
        <position position="49"/>
    </location>
</feature>
<dbReference type="PRINTS" id="PR00069">
    <property type="entry name" value="ALDKETRDTASE"/>
</dbReference>
<sequence>MVNMVTLNNGLKMPQLGFGVWQVEDEKVTAAVAKALEVGYTSIDTAMIYKNETGVGKAIKESGIPREDLFVTTKVWNSDQGYEKTLKAYDESLKRLGIDYADLYLIHWPTPKYDEYVDTYKAMEKLYKDGRVKAIGVCNFEVEHLQRLLDECEIKPVLNQVECHPYLAQNELKEFCAEHDIFVEAWSPLDQGGEVLQDQEIQKIADSHGKTNAQVILRWHLQNNTIVIPKSVTPSRIEENFDVFDFELTAAEMKVIDALDRNARRGPHPNEMNVR</sequence>
<dbReference type="PIRSF" id="PIRSF000097">
    <property type="entry name" value="AKR"/>
    <property type="match status" value="1"/>
</dbReference>
<comment type="similarity">
    <text evidence="1">Belongs to the aldo/keto reductase family.</text>
</comment>
<dbReference type="FunFam" id="3.20.20.100:FF:000015">
    <property type="entry name" value="Oxidoreductase, aldo/keto reductase family"/>
    <property type="match status" value="1"/>
</dbReference>
<dbReference type="GO" id="GO:0016616">
    <property type="term" value="F:oxidoreductase activity, acting on the CH-OH group of donors, NAD or NADP as acceptor"/>
    <property type="evidence" value="ECO:0007669"/>
    <property type="project" value="UniProtKB-ARBA"/>
</dbReference>
<evidence type="ECO:0000256" key="5">
    <source>
        <dbReference type="PIRSR" id="PIRSR000097-2"/>
    </source>
</evidence>
<dbReference type="EMBL" id="FTOD01000010">
    <property type="protein sequence ID" value="SIT02636.1"/>
    <property type="molecule type" value="Genomic_DNA"/>
</dbReference>
<accession>A0A1N7NWH0</accession>
<evidence type="ECO:0000259" key="7">
    <source>
        <dbReference type="Pfam" id="PF00248"/>
    </source>
</evidence>
<feature type="domain" description="NADP-dependent oxidoreductase" evidence="7">
    <location>
        <begin position="16"/>
        <end position="260"/>
    </location>
</feature>
<dbReference type="PROSITE" id="PS00062">
    <property type="entry name" value="ALDOKETO_REDUCTASE_2"/>
    <property type="match status" value="1"/>
</dbReference>
<proteinExistence type="inferred from homology"/>
<keyword evidence="3" id="KW-0560">Oxidoreductase</keyword>
<dbReference type="InterPro" id="IPR023210">
    <property type="entry name" value="NADP_OxRdtase_dom"/>
</dbReference>
<evidence type="ECO:0000256" key="6">
    <source>
        <dbReference type="PIRSR" id="PIRSR000097-3"/>
    </source>
</evidence>
<dbReference type="Gene3D" id="3.20.20.100">
    <property type="entry name" value="NADP-dependent oxidoreductase domain"/>
    <property type="match status" value="1"/>
</dbReference>
<dbReference type="InterPro" id="IPR018170">
    <property type="entry name" value="Aldo/ket_reductase_CS"/>
</dbReference>
<dbReference type="InterPro" id="IPR020471">
    <property type="entry name" value="AKR"/>
</dbReference>
<evidence type="ECO:0000313" key="8">
    <source>
        <dbReference type="EMBL" id="SIT02636.1"/>
    </source>
</evidence>
<dbReference type="PANTHER" id="PTHR43827">
    <property type="entry name" value="2,5-DIKETO-D-GLUCONIC ACID REDUCTASE"/>
    <property type="match status" value="1"/>
</dbReference>
<feature type="binding site" evidence="5">
    <location>
        <position position="107"/>
    </location>
    <ligand>
        <name>substrate</name>
    </ligand>
</feature>
<name>A0A1N7NWH0_9BACL</name>
<protein>
    <submittedName>
        <fullName evidence="8">Aldo/keto reductase</fullName>
    </submittedName>
</protein>
<feature type="site" description="Lowers pKa of active site Tyr" evidence="6">
    <location>
        <position position="74"/>
    </location>
</feature>
<gene>
    <name evidence="8" type="ORF">SAMN05421790_11089</name>
</gene>